<dbReference type="InterPro" id="IPR023214">
    <property type="entry name" value="HAD_sf"/>
</dbReference>
<dbReference type="Pfam" id="PF13344">
    <property type="entry name" value="Hydrolase_6"/>
    <property type="match status" value="1"/>
</dbReference>
<dbReference type="EMBL" id="JALJOQ010000004">
    <property type="protein sequence ID" value="KAK9813601.1"/>
    <property type="molecule type" value="Genomic_DNA"/>
</dbReference>
<dbReference type="AlphaFoldDB" id="A0AAW1PYS9"/>
<accession>A0AAW1PYS9</accession>
<dbReference type="InterPro" id="IPR050324">
    <property type="entry name" value="CDP-alcohol_PTase-I"/>
</dbReference>
<dbReference type="PANTHER" id="PTHR14269:SF4">
    <property type="entry name" value="CAT EYE SYNDROME CRITICAL REGION PROTEIN 5"/>
    <property type="match status" value="1"/>
</dbReference>
<keyword evidence="2" id="KW-1185">Reference proteome</keyword>
<dbReference type="NCBIfam" id="TIGR01460">
    <property type="entry name" value="HAD-SF-IIA"/>
    <property type="match status" value="1"/>
</dbReference>
<sequence length="356" mass="38415">MVLSRLAAGWSAIRQLSTGKADFKLPLAFVFDIDGVLIRGGAVLPQAREAMHILYQGADRPHFPLCFLTNGGGVTETTKAAELSHWLRVPVHESQVVLSHTPFRQLAEQYSQRPVLVAGRKQTADVALNYGFESAVTTCELAAAFPHSVPFSLSVDGQAKPELPREGIGTADKPIEAVMLFTDPKEWYLDLQIIHDIITSGGVMGRPPSQEHLGRVRLLFSNPDLLWSNEHPTGRFGQGAFRSALEALHSEVIGAPLANYKVYGKPNPEPYVLVEELLAKQAGLQQESTFGTIVAIGDNPKSDIAGATAAGRPWVSALVRTGVFQGGDNDRQHPADLVVEDVLQAVTTALDACKAS</sequence>
<dbReference type="GO" id="GO:0046474">
    <property type="term" value="P:glycerophospholipid biosynthetic process"/>
    <property type="evidence" value="ECO:0007669"/>
    <property type="project" value="TreeGrafter"/>
</dbReference>
<dbReference type="SUPFAM" id="SSF56784">
    <property type="entry name" value="HAD-like"/>
    <property type="match status" value="1"/>
</dbReference>
<dbReference type="NCBIfam" id="TIGR01456">
    <property type="entry name" value="CECR5"/>
    <property type="match status" value="1"/>
</dbReference>
<organism evidence="1 2">
    <name type="scientific">Symbiochloris irregularis</name>
    <dbReference type="NCBI Taxonomy" id="706552"/>
    <lineage>
        <taxon>Eukaryota</taxon>
        <taxon>Viridiplantae</taxon>
        <taxon>Chlorophyta</taxon>
        <taxon>core chlorophytes</taxon>
        <taxon>Trebouxiophyceae</taxon>
        <taxon>Trebouxiales</taxon>
        <taxon>Trebouxiaceae</taxon>
        <taxon>Symbiochloris</taxon>
    </lineage>
</organism>
<dbReference type="Gene3D" id="3.40.50.1000">
    <property type="entry name" value="HAD superfamily/HAD-like"/>
    <property type="match status" value="2"/>
</dbReference>
<proteinExistence type="predicted"/>
<dbReference type="InterPro" id="IPR006353">
    <property type="entry name" value="HAD-SF_hydro_IIA_CECR5"/>
</dbReference>
<protein>
    <submittedName>
        <fullName evidence="1">Uncharacterized protein</fullName>
    </submittedName>
</protein>
<gene>
    <name evidence="1" type="ORF">WJX73_010022</name>
</gene>
<name>A0AAW1PYS9_9CHLO</name>
<evidence type="ECO:0000313" key="2">
    <source>
        <dbReference type="Proteomes" id="UP001465755"/>
    </source>
</evidence>
<evidence type="ECO:0000313" key="1">
    <source>
        <dbReference type="EMBL" id="KAK9813601.1"/>
    </source>
</evidence>
<dbReference type="Pfam" id="PF13242">
    <property type="entry name" value="Hydrolase_like"/>
    <property type="match status" value="1"/>
</dbReference>
<reference evidence="1 2" key="1">
    <citation type="journal article" date="2024" name="Nat. Commun.">
        <title>Phylogenomics reveals the evolutionary origins of lichenization in chlorophyte algae.</title>
        <authorList>
            <person name="Puginier C."/>
            <person name="Libourel C."/>
            <person name="Otte J."/>
            <person name="Skaloud P."/>
            <person name="Haon M."/>
            <person name="Grisel S."/>
            <person name="Petersen M."/>
            <person name="Berrin J.G."/>
            <person name="Delaux P.M."/>
            <person name="Dal Grande F."/>
            <person name="Keller J."/>
        </authorList>
    </citation>
    <scope>NUCLEOTIDE SEQUENCE [LARGE SCALE GENOMIC DNA]</scope>
    <source>
        <strain evidence="1 2">SAG 2036</strain>
    </source>
</reference>
<dbReference type="InterPro" id="IPR036412">
    <property type="entry name" value="HAD-like_sf"/>
</dbReference>
<comment type="caution">
    <text evidence="1">The sequence shown here is derived from an EMBL/GenBank/DDBJ whole genome shotgun (WGS) entry which is preliminary data.</text>
</comment>
<dbReference type="PANTHER" id="PTHR14269">
    <property type="entry name" value="CDP-DIACYLGLYCEROL--GLYCEROL-3-PHOSPHATE 3-PHOSPHATIDYLTRANSFERASE-RELATED"/>
    <property type="match status" value="1"/>
</dbReference>
<dbReference type="Proteomes" id="UP001465755">
    <property type="component" value="Unassembled WGS sequence"/>
</dbReference>
<dbReference type="GO" id="GO:0005739">
    <property type="term" value="C:mitochondrion"/>
    <property type="evidence" value="ECO:0007669"/>
    <property type="project" value="TreeGrafter"/>
</dbReference>
<dbReference type="InterPro" id="IPR006357">
    <property type="entry name" value="HAD-SF_hydro_IIA"/>
</dbReference>